<reference evidence="2 3" key="2">
    <citation type="submission" date="2018-11" db="EMBL/GenBank/DDBJ databases">
        <authorList>
            <consortium name="Pathogen Informatics"/>
        </authorList>
    </citation>
    <scope>NUCLEOTIDE SEQUENCE [LARGE SCALE GENOMIC DNA]</scope>
</reference>
<evidence type="ECO:0000313" key="3">
    <source>
        <dbReference type="Proteomes" id="UP000271098"/>
    </source>
</evidence>
<sequence>MNNEEQRGGDGADVLPPALFARPSVRRGSVFSDLLTIFRRNSSHPHRLFHAARPSVSTSDEQTVRETEAFLEPNAAGQGQGQQDEEPEEDGK</sequence>
<dbReference type="AlphaFoldDB" id="A0A183DB29"/>
<dbReference type="Proteomes" id="UP000271098">
    <property type="component" value="Unassembled WGS sequence"/>
</dbReference>
<name>A0A183DB29_9BILA</name>
<feature type="compositionally biased region" description="Acidic residues" evidence="1">
    <location>
        <begin position="83"/>
        <end position="92"/>
    </location>
</feature>
<dbReference type="EMBL" id="UYRT01013118">
    <property type="protein sequence ID" value="VDK52710.1"/>
    <property type="molecule type" value="Genomic_DNA"/>
</dbReference>
<evidence type="ECO:0000256" key="1">
    <source>
        <dbReference type="SAM" id="MobiDB-lite"/>
    </source>
</evidence>
<gene>
    <name evidence="2" type="ORF">GPUH_LOCUS5919</name>
</gene>
<accession>A0A183DB29</accession>
<organism evidence="4">
    <name type="scientific">Gongylonema pulchrum</name>
    <dbReference type="NCBI Taxonomy" id="637853"/>
    <lineage>
        <taxon>Eukaryota</taxon>
        <taxon>Metazoa</taxon>
        <taxon>Ecdysozoa</taxon>
        <taxon>Nematoda</taxon>
        <taxon>Chromadorea</taxon>
        <taxon>Rhabditida</taxon>
        <taxon>Spirurina</taxon>
        <taxon>Spiruromorpha</taxon>
        <taxon>Spiruroidea</taxon>
        <taxon>Gongylonematidae</taxon>
        <taxon>Gongylonema</taxon>
    </lineage>
</organism>
<proteinExistence type="predicted"/>
<evidence type="ECO:0000313" key="4">
    <source>
        <dbReference type="WBParaSite" id="GPUH_0000592801-mRNA-1"/>
    </source>
</evidence>
<reference evidence="4" key="1">
    <citation type="submission" date="2016-06" db="UniProtKB">
        <authorList>
            <consortium name="WormBaseParasite"/>
        </authorList>
    </citation>
    <scope>IDENTIFICATION</scope>
</reference>
<dbReference type="WBParaSite" id="GPUH_0000592801-mRNA-1">
    <property type="protein sequence ID" value="GPUH_0000592801-mRNA-1"/>
    <property type="gene ID" value="GPUH_0000592801"/>
</dbReference>
<protein>
    <submittedName>
        <fullName evidence="2 4">Uncharacterized protein</fullName>
    </submittedName>
</protein>
<keyword evidence="3" id="KW-1185">Reference proteome</keyword>
<evidence type="ECO:0000313" key="2">
    <source>
        <dbReference type="EMBL" id="VDK52710.1"/>
    </source>
</evidence>
<feature type="region of interest" description="Disordered" evidence="1">
    <location>
        <begin position="49"/>
        <end position="92"/>
    </location>
</feature>